<dbReference type="Pfam" id="PF01979">
    <property type="entry name" value="Amidohydro_1"/>
    <property type="match status" value="1"/>
</dbReference>
<dbReference type="AlphaFoldDB" id="A0A371RKD7"/>
<dbReference type="GO" id="GO:0016810">
    <property type="term" value="F:hydrolase activity, acting on carbon-nitrogen (but not peptide) bonds"/>
    <property type="evidence" value="ECO:0007669"/>
    <property type="project" value="InterPro"/>
</dbReference>
<dbReference type="EMBL" id="QUQO01000001">
    <property type="protein sequence ID" value="RFB05913.1"/>
    <property type="molecule type" value="Genomic_DNA"/>
</dbReference>
<evidence type="ECO:0000259" key="1">
    <source>
        <dbReference type="Pfam" id="PF01979"/>
    </source>
</evidence>
<dbReference type="InterPro" id="IPR011059">
    <property type="entry name" value="Metal-dep_hydrolase_composite"/>
</dbReference>
<dbReference type="InParanoid" id="A0A371RKD7"/>
<dbReference type="SUPFAM" id="SSF51556">
    <property type="entry name" value="Metallo-dependent hydrolases"/>
    <property type="match status" value="1"/>
</dbReference>
<feature type="domain" description="Amidohydrolase-related" evidence="1">
    <location>
        <begin position="103"/>
        <end position="454"/>
    </location>
</feature>
<evidence type="ECO:0000313" key="3">
    <source>
        <dbReference type="Proteomes" id="UP000264589"/>
    </source>
</evidence>
<comment type="caution">
    <text evidence="2">The sequence shown here is derived from an EMBL/GenBank/DDBJ whole genome shotgun (WGS) entry which is preliminary data.</text>
</comment>
<dbReference type="InterPro" id="IPR051781">
    <property type="entry name" value="Metallo-dep_Hydrolase"/>
</dbReference>
<sequence length="487" mass="53028">MMFRRHPIKLGILFLLLLAAGWFLLAITSLPGALKPDSNAPRAVLIENVRVISMMPGAPDAIPDQSVLVVDGQIVEVGDVAAVRTAADRLGTEVQLVKGDDRTLLPGLIDAHVHVWDEAELAGYLGYGVTSVRNMSGMPFHLPLSRRIEDGGLIGPDLLTTGPILNSPGANQQDNHVLVATDEEARAAVRKQADAGYEHLKVYSNLYPEPYAAILDEAEKLGLSVSGHTPEGHRTEGMPYEKPFEMSFEDILDDGFRTIEHTESIVWHGLRDQLDEAAMDALAEKIAAADVVVTPTLVAHANLIRVAESKGAYLNRPGTETINPVLKAFDAGTYEYWSQMDPAPREAPRAEFYKLATKKMADAGVPLIAGTDAGIFTNTPGETLHDEFDLLIDAGLTPRQVLESATVTSADALGLSWRGQVRKDYVANLILVDGDPLSDITLLRDLDGMMIHGVWFDRQGLAELREGATEVNRLRTARHLITMLMSQ</sequence>
<dbReference type="PANTHER" id="PTHR43135">
    <property type="entry name" value="ALPHA-D-RIBOSE 1-METHYLPHOSPHONATE 5-TRIPHOSPHATE DIPHOSPHATASE"/>
    <property type="match status" value="1"/>
</dbReference>
<proteinExistence type="predicted"/>
<reference evidence="2 3" key="1">
    <citation type="submission" date="2018-08" db="EMBL/GenBank/DDBJ databases">
        <title>Parvularcula sp. SM1705, isolated from surface water of the South Sea China.</title>
        <authorList>
            <person name="Sun L."/>
        </authorList>
    </citation>
    <scope>NUCLEOTIDE SEQUENCE [LARGE SCALE GENOMIC DNA]</scope>
    <source>
        <strain evidence="2 3">SM1705</strain>
    </source>
</reference>
<dbReference type="Proteomes" id="UP000264589">
    <property type="component" value="Unassembled WGS sequence"/>
</dbReference>
<dbReference type="PANTHER" id="PTHR43135:SF3">
    <property type="entry name" value="ALPHA-D-RIBOSE 1-METHYLPHOSPHONATE 5-TRIPHOSPHATE DIPHOSPHATASE"/>
    <property type="match status" value="1"/>
</dbReference>
<dbReference type="Gene3D" id="3.30.110.90">
    <property type="entry name" value="Amidohydrolase"/>
    <property type="match status" value="1"/>
</dbReference>
<dbReference type="Gene3D" id="2.30.40.10">
    <property type="entry name" value="Urease, subunit C, domain 1"/>
    <property type="match status" value="1"/>
</dbReference>
<dbReference type="InterPro" id="IPR006680">
    <property type="entry name" value="Amidohydro-rel"/>
</dbReference>
<dbReference type="OrthoDB" id="9765769at2"/>
<keyword evidence="3" id="KW-1185">Reference proteome</keyword>
<name>A0A371RKD7_9PROT</name>
<evidence type="ECO:0000313" key="2">
    <source>
        <dbReference type="EMBL" id="RFB05913.1"/>
    </source>
</evidence>
<accession>A0A371RKD7</accession>
<dbReference type="RefSeq" id="WP_116392545.1">
    <property type="nucleotide sequence ID" value="NZ_QUQO01000001.1"/>
</dbReference>
<dbReference type="Gene3D" id="3.40.50.10910">
    <property type="entry name" value="Amidohydrolase"/>
    <property type="match status" value="1"/>
</dbReference>
<dbReference type="SUPFAM" id="SSF51338">
    <property type="entry name" value="Composite domain of metallo-dependent hydrolases"/>
    <property type="match status" value="1"/>
</dbReference>
<dbReference type="Gene3D" id="1.20.58.520">
    <property type="entry name" value="Amidohydrolase"/>
    <property type="match status" value="1"/>
</dbReference>
<dbReference type="InterPro" id="IPR032466">
    <property type="entry name" value="Metal_Hydrolase"/>
</dbReference>
<gene>
    <name evidence="2" type="ORF">DX908_11925</name>
</gene>
<protein>
    <recommendedName>
        <fullName evidence="1">Amidohydrolase-related domain-containing protein</fullName>
    </recommendedName>
</protein>
<organism evidence="2 3">
    <name type="scientific">Parvularcula marina</name>
    <dbReference type="NCBI Taxonomy" id="2292771"/>
    <lineage>
        <taxon>Bacteria</taxon>
        <taxon>Pseudomonadati</taxon>
        <taxon>Pseudomonadota</taxon>
        <taxon>Alphaproteobacteria</taxon>
        <taxon>Parvularculales</taxon>
        <taxon>Parvularculaceae</taxon>
        <taxon>Parvularcula</taxon>
    </lineage>
</organism>